<keyword evidence="2" id="KW-0193">Cuticle</keyword>
<dbReference type="GO" id="GO:0005886">
    <property type="term" value="C:plasma membrane"/>
    <property type="evidence" value="ECO:0007669"/>
    <property type="project" value="UniProtKB-SubCell"/>
</dbReference>
<dbReference type="Proteomes" id="UP000277928">
    <property type="component" value="Unassembled WGS sequence"/>
</dbReference>
<proteinExistence type="predicted"/>
<dbReference type="InterPro" id="IPR051962">
    <property type="entry name" value="Cuticlin"/>
</dbReference>
<evidence type="ECO:0000256" key="5">
    <source>
        <dbReference type="ARBA" id="ARBA00022729"/>
    </source>
</evidence>
<dbReference type="PANTHER" id="PTHR22907:SF58">
    <property type="entry name" value="ZP DOMAIN-CONTAINING PROTEIN"/>
    <property type="match status" value="1"/>
</dbReference>
<evidence type="ECO:0000259" key="9">
    <source>
        <dbReference type="PROSITE" id="PS51034"/>
    </source>
</evidence>
<dbReference type="STRING" id="42156.A0A3P6U1M3"/>
<dbReference type="InterPro" id="IPR056953">
    <property type="entry name" value="CUT_N"/>
</dbReference>
<evidence type="ECO:0000256" key="1">
    <source>
        <dbReference type="ARBA" id="ARBA00004251"/>
    </source>
</evidence>
<dbReference type="OrthoDB" id="6139674at2759"/>
<keyword evidence="3" id="KW-1003">Cell membrane</keyword>
<evidence type="ECO:0000256" key="6">
    <source>
        <dbReference type="ARBA" id="ARBA00022989"/>
    </source>
</evidence>
<keyword evidence="11" id="KW-1185">Reference proteome</keyword>
<keyword evidence="4 8" id="KW-0812">Transmembrane</keyword>
<protein>
    <recommendedName>
        <fullName evidence="9">ZP domain-containing protein</fullName>
    </recommendedName>
</protein>
<reference evidence="10 11" key="1">
    <citation type="submission" date="2018-08" db="EMBL/GenBank/DDBJ databases">
        <authorList>
            <person name="Laetsch R D."/>
            <person name="Stevens L."/>
            <person name="Kumar S."/>
            <person name="Blaxter L. M."/>
        </authorList>
    </citation>
    <scope>NUCLEOTIDE SEQUENCE [LARGE SCALE GENOMIC DNA]</scope>
</reference>
<organism evidence="10 11">
    <name type="scientific">Litomosoides sigmodontis</name>
    <name type="common">Filarial nematode worm</name>
    <dbReference type="NCBI Taxonomy" id="42156"/>
    <lineage>
        <taxon>Eukaryota</taxon>
        <taxon>Metazoa</taxon>
        <taxon>Ecdysozoa</taxon>
        <taxon>Nematoda</taxon>
        <taxon>Chromadorea</taxon>
        <taxon>Rhabditida</taxon>
        <taxon>Spirurina</taxon>
        <taxon>Spiruromorpha</taxon>
        <taxon>Filarioidea</taxon>
        <taxon>Onchocercidae</taxon>
        <taxon>Litomosoides</taxon>
    </lineage>
</organism>
<dbReference type="OMA" id="RAYSINC"/>
<evidence type="ECO:0000256" key="8">
    <source>
        <dbReference type="SAM" id="Phobius"/>
    </source>
</evidence>
<evidence type="ECO:0000313" key="10">
    <source>
        <dbReference type="EMBL" id="VDK89689.1"/>
    </source>
</evidence>
<dbReference type="InterPro" id="IPR001507">
    <property type="entry name" value="ZP_dom"/>
</dbReference>
<name>A0A3P6U1M3_LITSI</name>
<dbReference type="SMART" id="SM00241">
    <property type="entry name" value="ZP"/>
    <property type="match status" value="1"/>
</dbReference>
<evidence type="ECO:0000313" key="11">
    <source>
        <dbReference type="Proteomes" id="UP000277928"/>
    </source>
</evidence>
<keyword evidence="7 8" id="KW-0472">Membrane</keyword>
<sequence length="416" mass="46345">MRTYVIELMQIFKQECFTDGLRLHFTPESQFHGHIYVQGSFTDEQCHVDYTQNPVDAPFCFDVLYNGRCHDEPRGINYNVVVIVQHHHLFLTHADRAYSINCFHPADSNNLARQMEIDGLTTTQLGGEIMNHCAYEVLMQSVDGEPVRYAKVGDPLIHKWSCGLGELKLLAPQNYGMLIHSCSVRESGGASFQLVDNQGCVTDKTLMNPLTYSDDLTVAYTVVPAFKFADQLTINFQCKVTLCNKARNGCGNISPPNCEALPTAIPTSPIPVLIFAPIIPTSTPQSLITTSIYETSQTPSSILETEAKYATDTSTLLPPSFVMELLCSNVIEISKCCCIMLVIFESDEMKQEDGAQQTLPQTSCELLQNGMLLLTVIFGLLTALLLAVIFVQKLYYNRRLAKCKLILSGVKCAQQW</sequence>
<comment type="subcellular location">
    <subcellularLocation>
        <location evidence="1">Cell membrane</location>
        <topology evidence="1">Single-pass type I membrane protein</topology>
    </subcellularLocation>
</comment>
<keyword evidence="5" id="KW-0732">Signal</keyword>
<dbReference type="EMBL" id="UYRX01001445">
    <property type="protein sequence ID" value="VDK89689.1"/>
    <property type="molecule type" value="Genomic_DNA"/>
</dbReference>
<dbReference type="GO" id="GO:0042302">
    <property type="term" value="F:structural constituent of cuticle"/>
    <property type="evidence" value="ECO:0007669"/>
    <property type="project" value="UniProtKB-KW"/>
</dbReference>
<feature type="domain" description="ZP" evidence="9">
    <location>
        <begin position="15"/>
        <end position="257"/>
    </location>
</feature>
<gene>
    <name evidence="10" type="ORF">NLS_LOCUS9233</name>
</gene>
<dbReference type="InterPro" id="IPR057475">
    <property type="entry name" value="CUT_C"/>
</dbReference>
<evidence type="ECO:0000256" key="7">
    <source>
        <dbReference type="ARBA" id="ARBA00023136"/>
    </source>
</evidence>
<dbReference type="AlphaFoldDB" id="A0A3P6U1M3"/>
<keyword evidence="6 8" id="KW-1133">Transmembrane helix</keyword>
<dbReference type="PANTHER" id="PTHR22907">
    <property type="entry name" value="GH04558P"/>
    <property type="match status" value="1"/>
</dbReference>
<dbReference type="PROSITE" id="PS51034">
    <property type="entry name" value="ZP_2"/>
    <property type="match status" value="1"/>
</dbReference>
<feature type="transmembrane region" description="Helical" evidence="8">
    <location>
        <begin position="370"/>
        <end position="391"/>
    </location>
</feature>
<dbReference type="Pfam" id="PF25057">
    <property type="entry name" value="CUT_N"/>
    <property type="match status" value="1"/>
</dbReference>
<dbReference type="Pfam" id="PF25301">
    <property type="entry name" value="CUT_C"/>
    <property type="match status" value="1"/>
</dbReference>
<evidence type="ECO:0000256" key="3">
    <source>
        <dbReference type="ARBA" id="ARBA00022475"/>
    </source>
</evidence>
<accession>A0A3P6U1M3</accession>
<evidence type="ECO:0000256" key="4">
    <source>
        <dbReference type="ARBA" id="ARBA00022692"/>
    </source>
</evidence>
<evidence type="ECO:0000256" key="2">
    <source>
        <dbReference type="ARBA" id="ARBA00022460"/>
    </source>
</evidence>